<dbReference type="SMART" id="SM00822">
    <property type="entry name" value="PKS_KR"/>
    <property type="match status" value="1"/>
</dbReference>
<keyword evidence="2" id="KW-0560">Oxidoreductase</keyword>
<dbReference type="Proteomes" id="UP000182229">
    <property type="component" value="Unassembled WGS sequence"/>
</dbReference>
<dbReference type="STRING" id="83449.BON30_47000"/>
<reference evidence="4 5" key="2">
    <citation type="submission" date="2016-12" db="EMBL/GenBank/DDBJ databases">
        <title>Draft Genome Sequence of Cystobacter ferrugineus Strain Cbfe23.</title>
        <authorList>
            <person name="Akbar S."/>
            <person name="Dowd S.E."/>
            <person name="Stevens D.C."/>
        </authorList>
    </citation>
    <scope>NUCLEOTIDE SEQUENCE [LARGE SCALE GENOMIC DNA]</scope>
    <source>
        <strain evidence="4 5">Cbfe23</strain>
    </source>
</reference>
<dbReference type="OrthoDB" id="9803333at2"/>
<dbReference type="InterPro" id="IPR020904">
    <property type="entry name" value="Sc_DH/Rdtase_CS"/>
</dbReference>
<dbReference type="RefSeq" id="WP_071905193.1">
    <property type="nucleotide sequence ID" value="NZ_MPIN01000028.1"/>
</dbReference>
<dbReference type="Gene3D" id="3.40.50.720">
    <property type="entry name" value="NAD(P)-binding Rossmann-like Domain"/>
    <property type="match status" value="1"/>
</dbReference>
<dbReference type="SUPFAM" id="SSF51735">
    <property type="entry name" value="NAD(P)-binding Rossmann-fold domains"/>
    <property type="match status" value="1"/>
</dbReference>
<reference evidence="5" key="1">
    <citation type="submission" date="2016-11" db="EMBL/GenBank/DDBJ databases">
        <authorList>
            <person name="Shukria A."/>
            <person name="Stevens D.C."/>
        </authorList>
    </citation>
    <scope>NUCLEOTIDE SEQUENCE [LARGE SCALE GENOMIC DNA]</scope>
    <source>
        <strain evidence="5">Cbfe23</strain>
    </source>
</reference>
<comment type="similarity">
    <text evidence="1">Belongs to the short-chain dehydrogenases/reductases (SDR) family.</text>
</comment>
<evidence type="ECO:0000313" key="4">
    <source>
        <dbReference type="EMBL" id="OJH33771.1"/>
    </source>
</evidence>
<dbReference type="GO" id="GO:0016491">
    <property type="term" value="F:oxidoreductase activity"/>
    <property type="evidence" value="ECO:0007669"/>
    <property type="project" value="UniProtKB-KW"/>
</dbReference>
<feature type="domain" description="Ketoreductase" evidence="3">
    <location>
        <begin position="7"/>
        <end position="211"/>
    </location>
</feature>
<proteinExistence type="inferred from homology"/>
<dbReference type="CDD" id="cd05233">
    <property type="entry name" value="SDR_c"/>
    <property type="match status" value="1"/>
</dbReference>
<keyword evidence="5" id="KW-1185">Reference proteome</keyword>
<name>A0A1L9AUU3_9BACT</name>
<dbReference type="EMBL" id="MPIN01000028">
    <property type="protein sequence ID" value="OJH33771.1"/>
    <property type="molecule type" value="Genomic_DNA"/>
</dbReference>
<dbReference type="InterPro" id="IPR002347">
    <property type="entry name" value="SDR_fam"/>
</dbReference>
<organism evidence="4 5">
    <name type="scientific">Cystobacter ferrugineus</name>
    <dbReference type="NCBI Taxonomy" id="83449"/>
    <lineage>
        <taxon>Bacteria</taxon>
        <taxon>Pseudomonadati</taxon>
        <taxon>Myxococcota</taxon>
        <taxon>Myxococcia</taxon>
        <taxon>Myxococcales</taxon>
        <taxon>Cystobacterineae</taxon>
        <taxon>Archangiaceae</taxon>
        <taxon>Cystobacter</taxon>
    </lineage>
</organism>
<protein>
    <submittedName>
        <fullName evidence="4">Oxidoreductase</fullName>
    </submittedName>
</protein>
<evidence type="ECO:0000256" key="1">
    <source>
        <dbReference type="ARBA" id="ARBA00006484"/>
    </source>
</evidence>
<dbReference type="PRINTS" id="PR00080">
    <property type="entry name" value="SDRFAMILY"/>
</dbReference>
<dbReference type="PROSITE" id="PS00061">
    <property type="entry name" value="ADH_SHORT"/>
    <property type="match status" value="1"/>
</dbReference>
<sequence>MLKLAGKKALVTGASRGIGAAIVRRLAAEGADIAFTYQRSAEAAQALAREIEALGRKVVALQADSAEPAAVQRSVSATVEQLGGLDILVNNAGIARGGPLEEMALEDIDALLNVNIRAVVLATRAAIPHLPRGGRIVNIGSNLAERVAYGGVTVYSMTKSALSSLTKGLARDLGPRGIAVTLVNPGSTDTDMNPANGPRAEKQRGLSALGHYGKAEDIAAAVAFLVGPDAAHVTGTSLTVDGGQNA</sequence>
<dbReference type="FunFam" id="3.40.50.720:FF:000084">
    <property type="entry name" value="Short-chain dehydrogenase reductase"/>
    <property type="match status" value="1"/>
</dbReference>
<evidence type="ECO:0000259" key="3">
    <source>
        <dbReference type="SMART" id="SM00822"/>
    </source>
</evidence>
<dbReference type="InterPro" id="IPR057326">
    <property type="entry name" value="KR_dom"/>
</dbReference>
<comment type="caution">
    <text evidence="4">The sequence shown here is derived from an EMBL/GenBank/DDBJ whole genome shotgun (WGS) entry which is preliminary data.</text>
</comment>
<dbReference type="PANTHER" id="PTHR43639:SF1">
    <property type="entry name" value="SHORT-CHAIN DEHYDROGENASE_REDUCTASE FAMILY PROTEIN"/>
    <property type="match status" value="1"/>
</dbReference>
<dbReference type="AlphaFoldDB" id="A0A1L9AUU3"/>
<evidence type="ECO:0000313" key="5">
    <source>
        <dbReference type="Proteomes" id="UP000182229"/>
    </source>
</evidence>
<evidence type="ECO:0000256" key="2">
    <source>
        <dbReference type="ARBA" id="ARBA00023002"/>
    </source>
</evidence>
<dbReference type="PRINTS" id="PR00081">
    <property type="entry name" value="GDHRDH"/>
</dbReference>
<accession>A0A1L9AUU3</accession>
<gene>
    <name evidence="4" type="ORF">BON30_47000</name>
</gene>
<dbReference type="PANTHER" id="PTHR43639">
    <property type="entry name" value="OXIDOREDUCTASE, SHORT-CHAIN DEHYDROGENASE/REDUCTASE FAMILY (AFU_ORTHOLOGUE AFUA_5G02870)"/>
    <property type="match status" value="1"/>
</dbReference>
<dbReference type="InterPro" id="IPR036291">
    <property type="entry name" value="NAD(P)-bd_dom_sf"/>
</dbReference>
<dbReference type="Pfam" id="PF13561">
    <property type="entry name" value="adh_short_C2"/>
    <property type="match status" value="1"/>
</dbReference>